<dbReference type="PROSITE" id="PS51462">
    <property type="entry name" value="NUDIX"/>
    <property type="match status" value="1"/>
</dbReference>
<dbReference type="InterPro" id="IPR031804">
    <property type="entry name" value="DUF4743"/>
</dbReference>
<evidence type="ECO:0000313" key="3">
    <source>
        <dbReference type="Proteomes" id="UP000398389"/>
    </source>
</evidence>
<keyword evidence="3" id="KW-1185">Reference proteome</keyword>
<gene>
    <name evidence="2" type="ORF">SAPINGB_P004452</name>
</gene>
<dbReference type="GO" id="GO:0044715">
    <property type="term" value="F:8-oxo-dGDP phosphatase activity"/>
    <property type="evidence" value="ECO:0007669"/>
    <property type="project" value="TreeGrafter"/>
</dbReference>
<reference evidence="2 3" key="1">
    <citation type="submission" date="2019-09" db="EMBL/GenBank/DDBJ databases">
        <authorList>
            <person name="Brejova B."/>
        </authorList>
    </citation>
    <scope>NUCLEOTIDE SEQUENCE [LARGE SCALE GENOMIC DNA]</scope>
</reference>
<dbReference type="RefSeq" id="XP_031855058.1">
    <property type="nucleotide sequence ID" value="XM_031999167.1"/>
</dbReference>
<name>A0A5E8BZN6_9ASCO</name>
<dbReference type="InterPro" id="IPR015797">
    <property type="entry name" value="NUDIX_hydrolase-like_dom_sf"/>
</dbReference>
<dbReference type="EMBL" id="CABVLU010000003">
    <property type="protein sequence ID" value="VVT55150.1"/>
    <property type="molecule type" value="Genomic_DNA"/>
</dbReference>
<proteinExistence type="predicted"/>
<dbReference type="OrthoDB" id="10261522at2759"/>
<dbReference type="Pfam" id="PF00293">
    <property type="entry name" value="NUDIX"/>
    <property type="match status" value="1"/>
</dbReference>
<dbReference type="CDD" id="cd03676">
    <property type="entry name" value="NUDIX_Tnr3_like"/>
    <property type="match status" value="1"/>
</dbReference>
<dbReference type="GeneID" id="43583267"/>
<evidence type="ECO:0000259" key="1">
    <source>
        <dbReference type="PROSITE" id="PS51462"/>
    </source>
</evidence>
<dbReference type="Gene3D" id="3.90.79.10">
    <property type="entry name" value="Nucleoside Triphosphate Pyrophosphohydrolase"/>
    <property type="match status" value="1"/>
</dbReference>
<dbReference type="PANTHER" id="PTHR13622">
    <property type="entry name" value="THIAMIN PYROPHOSPHOKINASE"/>
    <property type="match status" value="1"/>
</dbReference>
<dbReference type="InterPro" id="IPR000086">
    <property type="entry name" value="NUDIX_hydrolase_dom"/>
</dbReference>
<dbReference type="PANTHER" id="PTHR13622:SF8">
    <property type="entry name" value="THIAMIN PYROPHOSPHOKINASE 1"/>
    <property type="match status" value="1"/>
</dbReference>
<protein>
    <recommendedName>
        <fullName evidence="1">Nudix hydrolase domain-containing protein</fullName>
    </recommendedName>
</protein>
<accession>A0A5E8BZN6</accession>
<sequence length="317" mass="36029">MSKTLLDLVKETDVVPYSITSSFNSSDCFSLIAHDGSGTLGFMIPKVVSILFEQFPSDFIIDYYASTLTLASHLDTEPKRSEAFARIAKTLKEKNFFPEVLGGWRNELYPVYCPQKELYLLVERAASPLFGVITYGVHITGYVGSENSKNPKELKVWTPRRAYNKPTFPGMLDNTVAGGLGHPYGVLETAIKECGEEAGLSEEYARSRLVPAGVISYWYRHKYSPELDLYQPEVEYVYDLPMDKVTVPKPVDGEVAEFKLWGVDELLREMRAGNFKPNTALVMIDFFIRHAIIDPEQEPDYLEITSRIHRRFPFPTR</sequence>
<organism evidence="2 3">
    <name type="scientific">Magnusiomyces paraingens</name>
    <dbReference type="NCBI Taxonomy" id="2606893"/>
    <lineage>
        <taxon>Eukaryota</taxon>
        <taxon>Fungi</taxon>
        <taxon>Dikarya</taxon>
        <taxon>Ascomycota</taxon>
        <taxon>Saccharomycotina</taxon>
        <taxon>Dipodascomycetes</taxon>
        <taxon>Dipodascales</taxon>
        <taxon>Dipodascaceae</taxon>
        <taxon>Magnusiomyces</taxon>
    </lineage>
</organism>
<dbReference type="SUPFAM" id="SSF55811">
    <property type="entry name" value="Nudix"/>
    <property type="match status" value="1"/>
</dbReference>
<dbReference type="FunFam" id="3.90.79.10:FF:000019">
    <property type="entry name" value="Thiamin pyrophosphokinase, putative"/>
    <property type="match status" value="1"/>
</dbReference>
<dbReference type="AlphaFoldDB" id="A0A5E8BZN6"/>
<feature type="domain" description="Nudix hydrolase" evidence="1">
    <location>
        <begin position="134"/>
        <end position="285"/>
    </location>
</feature>
<evidence type="ECO:0000313" key="2">
    <source>
        <dbReference type="EMBL" id="VVT55150.1"/>
    </source>
</evidence>
<dbReference type="Pfam" id="PF15916">
    <property type="entry name" value="DUF4743"/>
    <property type="match status" value="1"/>
</dbReference>
<dbReference type="Proteomes" id="UP000398389">
    <property type="component" value="Unassembled WGS sequence"/>
</dbReference>